<dbReference type="STRING" id="1314776.A0A165YHH4"/>
<dbReference type="PANTHER" id="PTHR45626:SF52">
    <property type="entry name" value="SINGLE-STRANDED DNA-DEPENDENT ATPASE (EUROFUNG)"/>
    <property type="match status" value="1"/>
</dbReference>
<feature type="region of interest" description="Disordered" evidence="4">
    <location>
        <begin position="445"/>
        <end position="471"/>
    </location>
</feature>
<dbReference type="PROSITE" id="PS51194">
    <property type="entry name" value="HELICASE_CTER"/>
    <property type="match status" value="1"/>
</dbReference>
<dbReference type="GO" id="GO:0016787">
    <property type="term" value="F:hydrolase activity"/>
    <property type="evidence" value="ECO:0007669"/>
    <property type="project" value="UniProtKB-KW"/>
</dbReference>
<evidence type="ECO:0000259" key="6">
    <source>
        <dbReference type="PROSITE" id="PS51194"/>
    </source>
</evidence>
<dbReference type="Pfam" id="PF00271">
    <property type="entry name" value="Helicase_C"/>
    <property type="match status" value="1"/>
</dbReference>
<dbReference type="SMART" id="SM00490">
    <property type="entry name" value="HELICc"/>
    <property type="match status" value="1"/>
</dbReference>
<dbReference type="InterPro" id="IPR014001">
    <property type="entry name" value="Helicase_ATP-bd"/>
</dbReference>
<keyword evidence="2" id="KW-0378">Hydrolase</keyword>
<dbReference type="EMBL" id="KV428254">
    <property type="protein sequence ID" value="KZT33257.1"/>
    <property type="molecule type" value="Genomic_DNA"/>
</dbReference>
<dbReference type="InterPro" id="IPR049730">
    <property type="entry name" value="SNF2/RAD54-like_C"/>
</dbReference>
<dbReference type="InterPro" id="IPR001650">
    <property type="entry name" value="Helicase_C-like"/>
</dbReference>
<dbReference type="Gene3D" id="3.40.50.300">
    <property type="entry name" value="P-loop containing nucleotide triphosphate hydrolases"/>
    <property type="match status" value="1"/>
</dbReference>
<dbReference type="CDD" id="cd18793">
    <property type="entry name" value="SF2_C_SNF"/>
    <property type="match status" value="1"/>
</dbReference>
<evidence type="ECO:0000256" key="2">
    <source>
        <dbReference type="ARBA" id="ARBA00022801"/>
    </source>
</evidence>
<dbReference type="GO" id="GO:0005524">
    <property type="term" value="F:ATP binding"/>
    <property type="evidence" value="ECO:0007669"/>
    <property type="project" value="UniProtKB-KW"/>
</dbReference>
<evidence type="ECO:0000259" key="5">
    <source>
        <dbReference type="PROSITE" id="PS51192"/>
    </source>
</evidence>
<feature type="domain" description="Helicase C-terminal" evidence="6">
    <location>
        <begin position="1012"/>
        <end position="1160"/>
    </location>
</feature>
<dbReference type="Gene3D" id="3.40.50.10810">
    <property type="entry name" value="Tandem AAA-ATPase domain"/>
    <property type="match status" value="3"/>
</dbReference>
<reference evidence="7 8" key="1">
    <citation type="journal article" date="2016" name="Mol. Biol. Evol.">
        <title>Comparative Genomics of Early-Diverging Mushroom-Forming Fungi Provides Insights into the Origins of Lignocellulose Decay Capabilities.</title>
        <authorList>
            <person name="Nagy L.G."/>
            <person name="Riley R."/>
            <person name="Tritt A."/>
            <person name="Adam C."/>
            <person name="Daum C."/>
            <person name="Floudas D."/>
            <person name="Sun H."/>
            <person name="Yadav J.S."/>
            <person name="Pangilinan J."/>
            <person name="Larsson K.H."/>
            <person name="Matsuura K."/>
            <person name="Barry K."/>
            <person name="Labutti K."/>
            <person name="Kuo R."/>
            <person name="Ohm R.A."/>
            <person name="Bhattacharya S.S."/>
            <person name="Shirouzu T."/>
            <person name="Yoshinaga Y."/>
            <person name="Martin F.M."/>
            <person name="Grigoriev I.V."/>
            <person name="Hibbett D.S."/>
        </authorList>
    </citation>
    <scope>NUCLEOTIDE SEQUENCE [LARGE SCALE GENOMIC DNA]</scope>
    <source>
        <strain evidence="7 8">HHB10207 ss-3</strain>
    </source>
</reference>
<keyword evidence="8" id="KW-1185">Reference proteome</keyword>
<dbReference type="InterPro" id="IPR000330">
    <property type="entry name" value="SNF2_N"/>
</dbReference>
<dbReference type="PROSITE" id="PS51192">
    <property type="entry name" value="HELICASE_ATP_BIND_1"/>
    <property type="match status" value="1"/>
</dbReference>
<evidence type="ECO:0000256" key="3">
    <source>
        <dbReference type="ARBA" id="ARBA00022840"/>
    </source>
</evidence>
<dbReference type="SUPFAM" id="SSF52540">
    <property type="entry name" value="P-loop containing nucleoside triphosphate hydrolases"/>
    <property type="match status" value="2"/>
</dbReference>
<accession>A0A165YHH4</accession>
<dbReference type="SMART" id="SM00487">
    <property type="entry name" value="DEXDc"/>
    <property type="match status" value="1"/>
</dbReference>
<gene>
    <name evidence="7" type="ORF">SISSUDRAFT_1132665</name>
</gene>
<dbReference type="PANTHER" id="PTHR45626">
    <property type="entry name" value="TRANSCRIPTION TERMINATION FACTOR 2-RELATED"/>
    <property type="match status" value="1"/>
</dbReference>
<organism evidence="7 8">
    <name type="scientific">Sistotremastrum suecicum HHB10207 ss-3</name>
    <dbReference type="NCBI Taxonomy" id="1314776"/>
    <lineage>
        <taxon>Eukaryota</taxon>
        <taxon>Fungi</taxon>
        <taxon>Dikarya</taxon>
        <taxon>Basidiomycota</taxon>
        <taxon>Agaricomycotina</taxon>
        <taxon>Agaricomycetes</taxon>
        <taxon>Sistotremastrales</taxon>
        <taxon>Sistotremastraceae</taxon>
        <taxon>Sistotremastrum</taxon>
    </lineage>
</organism>
<dbReference type="OrthoDB" id="448448at2759"/>
<feature type="domain" description="Helicase ATP-binding" evidence="5">
    <location>
        <begin position="299"/>
        <end position="636"/>
    </location>
</feature>
<evidence type="ECO:0000256" key="4">
    <source>
        <dbReference type="SAM" id="MobiDB-lite"/>
    </source>
</evidence>
<dbReference type="CDD" id="cd18008">
    <property type="entry name" value="DEXDc_SHPRH-like"/>
    <property type="match status" value="1"/>
</dbReference>
<name>A0A165YHH4_9AGAM</name>
<dbReference type="GO" id="GO:0008094">
    <property type="term" value="F:ATP-dependent activity, acting on DNA"/>
    <property type="evidence" value="ECO:0007669"/>
    <property type="project" value="TreeGrafter"/>
</dbReference>
<evidence type="ECO:0000313" key="7">
    <source>
        <dbReference type="EMBL" id="KZT33257.1"/>
    </source>
</evidence>
<evidence type="ECO:0000313" key="8">
    <source>
        <dbReference type="Proteomes" id="UP000076798"/>
    </source>
</evidence>
<protein>
    <recommendedName>
        <fullName evidence="9">P-loop containing nucleoside triphosphate hydrolase protein</fullName>
    </recommendedName>
</protein>
<dbReference type="AlphaFoldDB" id="A0A165YHH4"/>
<feature type="region of interest" description="Disordered" evidence="4">
    <location>
        <begin position="842"/>
        <end position="877"/>
    </location>
</feature>
<dbReference type="InterPro" id="IPR038718">
    <property type="entry name" value="SNF2-like_sf"/>
</dbReference>
<evidence type="ECO:0008006" key="9">
    <source>
        <dbReference type="Google" id="ProtNLM"/>
    </source>
</evidence>
<feature type="compositionally biased region" description="Low complexity" evidence="4">
    <location>
        <begin position="451"/>
        <end position="463"/>
    </location>
</feature>
<dbReference type="Proteomes" id="UP000076798">
    <property type="component" value="Unassembled WGS sequence"/>
</dbReference>
<keyword evidence="3" id="KW-0067">ATP-binding</keyword>
<sequence length="1180" mass="129951">MAINIPTIIDLTASPSPPPPALAHANPEYQRQPCCMGQLSVTALVLYPIPYLEPRQHHPGAHEWASVATQADKLQNNETINILTPLMRAHNGQVMGGGEHFAVVEQKVANTLAPLLRDGLIRLEGKVKRGQPNMCIIPLQFLVYTPRGNIPVVGRFLQKANLYLNDIDMPFQREILDRSGIPYQNPHNPPPGGFQRAPIAAPPQQASAQYARYSASVQQKSVQVQRSHIDEVFQSLRSREDLPEATPPASVATTLYPHQKQALTFLLEREGETHGGNRIWKRNPSGHSWTNIVTQNEVFHEPKEPKSALLADDMGLGKTITCVSLIAATLPSAEKFKDEPLPPLPPPPECPEASTSGLDASHFSGAVFDMPATSQLSKKAMQKEKTAAKRSAEHYLRMRRIKVKSRGTLIVCPLSTVVNWEDQFREHWKGPVYVHGGSGNCDKDTVTSLFSSPSSSSSSSSSPNASDPGNRSLRVYVYHGNARRPDPKFLADFDAVITTYATLASEYSKQSRSLADDEDEQGQEPDIQVDDDGIEEVDMHGNPIIRLVTSGRKKGSLCGMKRKKCSGGKEEATSPLQMIHWFRVVLDEAHSIKETSTVGSRASCDLIADRRLCLTGTPVQNKLDDVYALIKFLRIEPLDDKALWTEYIGAPVKFGQTLGIGRLQTVMKCVTLRRTKESKTEKGESILKLPPRRDELRFLKFDRNEQAIYDDFFNESKAEFNELSASGQNEVMKNYVGILQKILRLRQICDHWELAMGKDGITVNRDAMALAMQEEAVASIEREGISVSSASVLFALLRETGIAQCLECGGELAAPLPLDDGTTGDCLDACASGSLANQLANSSLNGSTSKRPVKRIKSEANTRPSSPGGGAPSMQNGPVNLARPILTRCQHLFCLGCFRNGVCPAWPAVPEDFKRPCSACQTLLTIADAVEVPPDAVLAIPTGIETEAQKAQKNMSRKAKKEYQAQRRAETGEQMTFNPSTKVKALLSDLIQFSRSNPHSANYDPNQDDIHIVDSSGKVVDDGPVKTIVFSQWTTMLDKVEEALEAASIRYERLDGTMKRDERTKAMEALKHDKSCEVLLVSLKAGGVGLNLTAAQRVYLMDPYWNPAVENQAVDRIHRLGQTRPVTTVKLIIENSIEARLLEVQKKKTALANMTLAGTTFTRGEMAQRRLEELAALFEA</sequence>
<evidence type="ECO:0000256" key="1">
    <source>
        <dbReference type="ARBA" id="ARBA00022741"/>
    </source>
</evidence>
<dbReference type="InterPro" id="IPR050628">
    <property type="entry name" value="SNF2_RAD54_helicase_TF"/>
</dbReference>
<keyword evidence="1" id="KW-0547">Nucleotide-binding</keyword>
<dbReference type="GO" id="GO:0005634">
    <property type="term" value="C:nucleus"/>
    <property type="evidence" value="ECO:0007669"/>
    <property type="project" value="TreeGrafter"/>
</dbReference>
<dbReference type="InterPro" id="IPR027417">
    <property type="entry name" value="P-loop_NTPase"/>
</dbReference>
<dbReference type="GO" id="GO:0006281">
    <property type="term" value="P:DNA repair"/>
    <property type="evidence" value="ECO:0007669"/>
    <property type="project" value="TreeGrafter"/>
</dbReference>
<dbReference type="Pfam" id="PF00176">
    <property type="entry name" value="SNF2-rel_dom"/>
    <property type="match status" value="1"/>
</dbReference>
<proteinExistence type="predicted"/>